<evidence type="ECO:0000256" key="6">
    <source>
        <dbReference type="SAM" id="MobiDB-lite"/>
    </source>
</evidence>
<dbReference type="InterPro" id="IPR045853">
    <property type="entry name" value="Pep_chain_release_fac_I_sf"/>
</dbReference>
<dbReference type="AlphaFoldDB" id="A0A9D6LMM0"/>
<comment type="caution">
    <text evidence="8">The sequence shown here is derived from an EMBL/GenBank/DDBJ whole genome shotgun (WGS) entry which is preliminary data.</text>
</comment>
<evidence type="ECO:0000256" key="1">
    <source>
        <dbReference type="ARBA" id="ARBA00002986"/>
    </source>
</evidence>
<dbReference type="Proteomes" id="UP000808388">
    <property type="component" value="Unassembled WGS sequence"/>
</dbReference>
<dbReference type="GO" id="GO:0005737">
    <property type="term" value="C:cytoplasm"/>
    <property type="evidence" value="ECO:0007669"/>
    <property type="project" value="UniProtKB-ARBA"/>
</dbReference>
<name>A0A9D6LMM0_9BACT</name>
<dbReference type="InterPro" id="IPR050057">
    <property type="entry name" value="Prokaryotic/Mito_RF"/>
</dbReference>
<dbReference type="EMBL" id="JACQCQ010000002">
    <property type="protein sequence ID" value="MBI3627284.1"/>
    <property type="molecule type" value="Genomic_DNA"/>
</dbReference>
<feature type="region of interest" description="Disordered" evidence="6">
    <location>
        <begin position="281"/>
        <end position="301"/>
    </location>
</feature>
<evidence type="ECO:0000256" key="2">
    <source>
        <dbReference type="ARBA" id="ARBA00010835"/>
    </source>
</evidence>
<comment type="similarity">
    <text evidence="2">Belongs to the prokaryotic/mitochondrial release factor family.</text>
</comment>
<dbReference type="PANTHER" id="PTHR43804:SF7">
    <property type="entry name" value="LD18447P"/>
    <property type="match status" value="1"/>
</dbReference>
<evidence type="ECO:0000313" key="9">
    <source>
        <dbReference type="Proteomes" id="UP000808388"/>
    </source>
</evidence>
<feature type="coiled-coil region" evidence="5">
    <location>
        <begin position="39"/>
        <end position="96"/>
    </location>
</feature>
<dbReference type="PROSITE" id="PS00745">
    <property type="entry name" value="RF_PROK_I"/>
    <property type="match status" value="1"/>
</dbReference>
<reference evidence="8" key="1">
    <citation type="submission" date="2020-07" db="EMBL/GenBank/DDBJ databases">
        <title>Huge and variable diversity of episymbiotic CPR bacteria and DPANN archaea in groundwater ecosystems.</title>
        <authorList>
            <person name="He C.Y."/>
            <person name="Keren R."/>
            <person name="Whittaker M."/>
            <person name="Farag I.F."/>
            <person name="Doudna J."/>
            <person name="Cate J.H.D."/>
            <person name="Banfield J.F."/>
        </authorList>
    </citation>
    <scope>NUCLEOTIDE SEQUENCE</scope>
    <source>
        <strain evidence="8">NC_groundwater_972_Pr1_S-0.2um_49_27</strain>
    </source>
</reference>
<dbReference type="FunFam" id="3.30.160.20:FF:000004">
    <property type="entry name" value="Peptide chain release factor 1"/>
    <property type="match status" value="1"/>
</dbReference>
<dbReference type="SUPFAM" id="SSF75620">
    <property type="entry name" value="Release factor"/>
    <property type="match status" value="1"/>
</dbReference>
<evidence type="ECO:0000256" key="4">
    <source>
        <dbReference type="ARBA" id="ARBA00022917"/>
    </source>
</evidence>
<dbReference type="PANTHER" id="PTHR43804">
    <property type="entry name" value="LD18447P"/>
    <property type="match status" value="1"/>
</dbReference>
<dbReference type="FunFam" id="3.30.70.1660:FF:000002">
    <property type="entry name" value="Peptide chain release factor 1"/>
    <property type="match status" value="1"/>
</dbReference>
<evidence type="ECO:0000313" key="8">
    <source>
        <dbReference type="EMBL" id="MBI3627284.1"/>
    </source>
</evidence>
<keyword evidence="5" id="KW-0175">Coiled coil</keyword>
<dbReference type="Gene3D" id="3.30.160.20">
    <property type="match status" value="1"/>
</dbReference>
<protein>
    <submittedName>
        <fullName evidence="8">Peptide chain release factor 1</fullName>
    </submittedName>
</protein>
<dbReference type="Pfam" id="PF00472">
    <property type="entry name" value="RF-1"/>
    <property type="match status" value="1"/>
</dbReference>
<dbReference type="NCBIfam" id="NF001859">
    <property type="entry name" value="PRK00591.1"/>
    <property type="match status" value="1"/>
</dbReference>
<evidence type="ECO:0000259" key="7">
    <source>
        <dbReference type="PROSITE" id="PS00745"/>
    </source>
</evidence>
<dbReference type="SMART" id="SM00937">
    <property type="entry name" value="PCRF"/>
    <property type="match status" value="1"/>
</dbReference>
<keyword evidence="3" id="KW-0488">Methylation</keyword>
<proteinExistence type="inferred from homology"/>
<accession>A0A9D6LMM0</accession>
<dbReference type="Pfam" id="PF03462">
    <property type="entry name" value="PCRF"/>
    <property type="match status" value="1"/>
</dbReference>
<dbReference type="InterPro" id="IPR005139">
    <property type="entry name" value="PCRF"/>
</dbReference>
<gene>
    <name evidence="8" type="primary">prfA</name>
    <name evidence="8" type="ORF">HY220_00835</name>
</gene>
<feature type="domain" description="Prokaryotic-type class I peptide chain release factors" evidence="7">
    <location>
        <begin position="222"/>
        <end position="238"/>
    </location>
</feature>
<organism evidence="8 9">
    <name type="scientific">Candidatus Sungiibacteriota bacterium</name>
    <dbReference type="NCBI Taxonomy" id="2750080"/>
    <lineage>
        <taxon>Bacteria</taxon>
        <taxon>Candidatus Sungiibacteriota</taxon>
    </lineage>
</organism>
<evidence type="ECO:0000256" key="5">
    <source>
        <dbReference type="SAM" id="Coils"/>
    </source>
</evidence>
<keyword evidence="4" id="KW-0648">Protein biosynthesis</keyword>
<dbReference type="InterPro" id="IPR000352">
    <property type="entry name" value="Pep_chain_release_fac_I"/>
</dbReference>
<dbReference type="Gene3D" id="3.30.70.1660">
    <property type="match status" value="2"/>
</dbReference>
<evidence type="ECO:0000256" key="3">
    <source>
        <dbReference type="ARBA" id="ARBA00022481"/>
    </source>
</evidence>
<dbReference type="Gene3D" id="6.10.140.1950">
    <property type="match status" value="1"/>
</dbReference>
<dbReference type="GO" id="GO:0003747">
    <property type="term" value="F:translation release factor activity"/>
    <property type="evidence" value="ECO:0007669"/>
    <property type="project" value="InterPro"/>
</dbReference>
<sequence length="349" mass="39193">MTSQEIEKEINELTDKLSDPGFLSSRTDAKIAGARLQKLRKIQAVLEKLEKVSHELAESKKLAADPIFADMATEDIARLTAEAEKLKKELNNLENEKVVEILPTDVIIEIRAGAGGTEASLFARELFSMYTRFAESKKWQVELISSSESELGGFKEVVFEVDGEDAYKLLRYESGVHRIQRIPATEKQERIHTSTASVAVLPKVKDIDVEIKPPDIKVEFYRSSGPGGQNVNKVETAVRITHLPTGFVVTSQEGRSQLKNRERAMSILRARIYDIQREAEEKKQAAERRSQIGTADRSEKIRTYNFSQDRITDHRINQNFHNIEQIMEGDLGPIIEACQSMPPGAASLA</sequence>
<comment type="function">
    <text evidence="1">Peptide chain release factor 1 directs the termination of translation in response to the peptide chain termination codons UAG and UAA.</text>
</comment>